<feature type="region of interest" description="Disordered" evidence="1">
    <location>
        <begin position="1"/>
        <end position="47"/>
    </location>
</feature>
<keyword evidence="2" id="KW-0472">Membrane</keyword>
<feature type="transmembrane region" description="Helical" evidence="2">
    <location>
        <begin position="154"/>
        <end position="173"/>
    </location>
</feature>
<reference evidence="3" key="2">
    <citation type="submission" date="2023-01" db="EMBL/GenBank/DDBJ databases">
        <authorList>
            <person name="Sun Q."/>
            <person name="Evtushenko L."/>
        </authorList>
    </citation>
    <scope>NUCLEOTIDE SEQUENCE</scope>
    <source>
        <strain evidence="3">VKM B-2555</strain>
    </source>
</reference>
<dbReference type="InterPro" id="IPR046161">
    <property type="entry name" value="DUF6163"/>
</dbReference>
<evidence type="ECO:0000256" key="2">
    <source>
        <dbReference type="SAM" id="Phobius"/>
    </source>
</evidence>
<feature type="compositionally biased region" description="Basic and acidic residues" evidence="1">
    <location>
        <begin position="1"/>
        <end position="34"/>
    </location>
</feature>
<reference evidence="3" key="1">
    <citation type="journal article" date="2014" name="Int. J. Syst. Evol. Microbiol.">
        <title>Complete genome sequence of Corynebacterium casei LMG S-19264T (=DSM 44701T), isolated from a smear-ripened cheese.</title>
        <authorList>
            <consortium name="US DOE Joint Genome Institute (JGI-PGF)"/>
            <person name="Walter F."/>
            <person name="Albersmeier A."/>
            <person name="Kalinowski J."/>
            <person name="Ruckert C."/>
        </authorList>
    </citation>
    <scope>NUCLEOTIDE SEQUENCE</scope>
    <source>
        <strain evidence="3">VKM B-2555</strain>
    </source>
</reference>
<feature type="transmembrane region" description="Helical" evidence="2">
    <location>
        <begin position="66"/>
        <end position="89"/>
    </location>
</feature>
<evidence type="ECO:0000256" key="1">
    <source>
        <dbReference type="SAM" id="MobiDB-lite"/>
    </source>
</evidence>
<comment type="caution">
    <text evidence="3">The sequence shown here is derived from an EMBL/GenBank/DDBJ whole genome shotgun (WGS) entry which is preliminary data.</text>
</comment>
<protein>
    <submittedName>
        <fullName evidence="3">Uncharacterized protein</fullName>
    </submittedName>
</protein>
<evidence type="ECO:0000313" key="4">
    <source>
        <dbReference type="Proteomes" id="UP001143364"/>
    </source>
</evidence>
<proteinExistence type="predicted"/>
<sequence length="182" mass="20116">MRFGRERATSGRPARQERPHDRTDDRRTDARRPQLPDPHGVSNPDDLAPIALRDNRLRGDRYARPWTWRLTLLLRALAVLELAKGLYHWALLLGLGPTPFPDGPLVQRIGAVFFAVADPVAAVGLWLAAAWGVVIWLCAASAQLMFSALVPSGALNLLVTPVWALAMAVYLALSLKAKREED</sequence>
<keyword evidence="4" id="KW-1185">Reference proteome</keyword>
<dbReference type="EMBL" id="BSFK01000013">
    <property type="protein sequence ID" value="GLK77282.1"/>
    <property type="molecule type" value="Genomic_DNA"/>
</dbReference>
<keyword evidence="2" id="KW-0812">Transmembrane</keyword>
<name>A0A9W6JHG9_9HYPH</name>
<organism evidence="3 4">
    <name type="scientific">Methylopila jiangsuensis</name>
    <dbReference type="NCBI Taxonomy" id="586230"/>
    <lineage>
        <taxon>Bacteria</taxon>
        <taxon>Pseudomonadati</taxon>
        <taxon>Pseudomonadota</taxon>
        <taxon>Alphaproteobacteria</taxon>
        <taxon>Hyphomicrobiales</taxon>
        <taxon>Methylopilaceae</taxon>
        <taxon>Methylopila</taxon>
    </lineage>
</organism>
<keyword evidence="2" id="KW-1133">Transmembrane helix</keyword>
<feature type="transmembrane region" description="Helical" evidence="2">
    <location>
        <begin position="109"/>
        <end position="142"/>
    </location>
</feature>
<accession>A0A9W6JHG9</accession>
<dbReference type="Proteomes" id="UP001143364">
    <property type="component" value="Unassembled WGS sequence"/>
</dbReference>
<gene>
    <name evidence="3" type="ORF">GCM10008171_25360</name>
</gene>
<evidence type="ECO:0000313" key="3">
    <source>
        <dbReference type="EMBL" id="GLK77282.1"/>
    </source>
</evidence>
<dbReference type="AlphaFoldDB" id="A0A9W6JHG9"/>
<dbReference type="Pfam" id="PF19660">
    <property type="entry name" value="DUF6163"/>
    <property type="match status" value="1"/>
</dbReference>